<name>A0A6P1D6C1_9NOCA</name>
<dbReference type="PROSITE" id="PS51318">
    <property type="entry name" value="TAT"/>
    <property type="match status" value="1"/>
</dbReference>
<dbReference type="InterPro" id="IPR050114">
    <property type="entry name" value="UPF0173_UPF0282_UlaG_hydrolase"/>
</dbReference>
<keyword evidence="2" id="KW-0378">Hydrolase</keyword>
<dbReference type="Pfam" id="PF00753">
    <property type="entry name" value="Lactamase_B"/>
    <property type="match status" value="1"/>
</dbReference>
<dbReference type="EMBL" id="JAAGUX010000014">
    <property type="protein sequence ID" value="NEW56172.1"/>
    <property type="molecule type" value="Genomic_DNA"/>
</dbReference>
<protein>
    <submittedName>
        <fullName evidence="2">MBL fold metallo-hydrolase</fullName>
    </submittedName>
</protein>
<dbReference type="AlphaFoldDB" id="A0A6P1D6C1"/>
<evidence type="ECO:0000313" key="4">
    <source>
        <dbReference type="Proteomes" id="UP000468928"/>
    </source>
</evidence>
<dbReference type="GO" id="GO:0016787">
    <property type="term" value="F:hydrolase activity"/>
    <property type="evidence" value="ECO:0007669"/>
    <property type="project" value="UniProtKB-KW"/>
</dbReference>
<dbReference type="Proteomes" id="UP000468928">
    <property type="component" value="Unassembled WGS sequence"/>
</dbReference>
<gene>
    <name evidence="2" type="ORF">GV789_14265</name>
    <name evidence="3" type="ORF">GV794_10995</name>
</gene>
<accession>A0A6P1D6C1</accession>
<dbReference type="SUPFAM" id="SSF56281">
    <property type="entry name" value="Metallo-hydrolase/oxidoreductase"/>
    <property type="match status" value="1"/>
</dbReference>
<proteinExistence type="predicted"/>
<comment type="caution">
    <text evidence="2">The sequence shown here is derived from an EMBL/GenBank/DDBJ whole genome shotgun (WGS) entry which is preliminary data.</text>
</comment>
<dbReference type="Gene3D" id="3.60.15.10">
    <property type="entry name" value="Ribonuclease Z/Hydroxyacylglutathione hydrolase-like"/>
    <property type="match status" value="1"/>
</dbReference>
<dbReference type="EMBL" id="JAAGUZ010000034">
    <property type="protein sequence ID" value="NEW45608.1"/>
    <property type="molecule type" value="Genomic_DNA"/>
</dbReference>
<dbReference type="InterPro" id="IPR006311">
    <property type="entry name" value="TAT_signal"/>
</dbReference>
<dbReference type="RefSeq" id="WP_163821847.1">
    <property type="nucleotide sequence ID" value="NZ_JAAGUX010000014.1"/>
</dbReference>
<evidence type="ECO:0000313" key="5">
    <source>
        <dbReference type="Proteomes" id="UP000470876"/>
    </source>
</evidence>
<dbReference type="InterPro" id="IPR036866">
    <property type="entry name" value="RibonucZ/Hydroxyglut_hydro"/>
</dbReference>
<dbReference type="Proteomes" id="UP000470876">
    <property type="component" value="Unassembled WGS sequence"/>
</dbReference>
<keyword evidence="5" id="KW-1185">Reference proteome</keyword>
<evidence type="ECO:0000259" key="1">
    <source>
        <dbReference type="Pfam" id="PF00753"/>
    </source>
</evidence>
<sequence>MVSRRSVLGGALGGGVLVALGAAVAAGAPLKPRTVAARQRFFGADVVDPGTGAVRPDRVVLSWVGCATYAVAFGGTVLLLDAWVPRLSSAGYVPATAQDLADLQPAAILIGHGHFDHAGDAGRIAQASGAVVHGTAEHCATIRAQVPDPRFGTVALGDAGTAPGHVHEFTIGDIDVMAVRHLHSGPTAPDRANGSPPFFPVPDLCAIATHPPTLDDLGVGLPRLRDEEGGCLLYQLRVPGFSLVWHDSAGPLTEKAPQVFDVLAALAPTDVQVGAIQGFNQLTNGLRDPRTYIDAIGPRIFVPAHHDNWLPGFTAPAATYDQPLRAELDRLPSERRPELRSLLDPADYIAPARLTFSI</sequence>
<evidence type="ECO:0000313" key="3">
    <source>
        <dbReference type="EMBL" id="NEW56172.1"/>
    </source>
</evidence>
<reference evidence="4 5" key="1">
    <citation type="submission" date="2020-01" db="EMBL/GenBank/DDBJ databases">
        <title>Genetics and antimicrobial susceptibilities of Nocardia species isolated from the soil; a comparison with species isolated from humans.</title>
        <authorList>
            <person name="Carrasco G."/>
            <person name="Monzon S."/>
            <person name="Sansegundo M."/>
            <person name="Garcia E."/>
            <person name="Garrido N."/>
            <person name="Medina M.J."/>
            <person name="Villalon P."/>
            <person name="Ramirez-Arocha A.C."/>
            <person name="Jimenez P."/>
            <person name="Cuesta I."/>
            <person name="Valdezate S."/>
        </authorList>
    </citation>
    <scope>NUCLEOTIDE SEQUENCE [LARGE SCALE GENOMIC DNA]</scope>
    <source>
        <strain evidence="2 4">CNM20110639</strain>
        <strain evidence="3 5">CNM20110649</strain>
    </source>
</reference>
<organism evidence="2 4">
    <name type="scientific">Nocardia cyriacigeorgica</name>
    <dbReference type="NCBI Taxonomy" id="135487"/>
    <lineage>
        <taxon>Bacteria</taxon>
        <taxon>Bacillati</taxon>
        <taxon>Actinomycetota</taxon>
        <taxon>Actinomycetes</taxon>
        <taxon>Mycobacteriales</taxon>
        <taxon>Nocardiaceae</taxon>
        <taxon>Nocardia</taxon>
    </lineage>
</organism>
<dbReference type="PANTHER" id="PTHR43546">
    <property type="entry name" value="UPF0173 METAL-DEPENDENT HYDROLASE MJ1163-RELATED"/>
    <property type="match status" value="1"/>
</dbReference>
<dbReference type="InterPro" id="IPR001279">
    <property type="entry name" value="Metallo-B-lactamas"/>
</dbReference>
<dbReference type="PANTHER" id="PTHR43546:SF3">
    <property type="entry name" value="UPF0173 METAL-DEPENDENT HYDROLASE MJ1163"/>
    <property type="match status" value="1"/>
</dbReference>
<evidence type="ECO:0000313" key="2">
    <source>
        <dbReference type="EMBL" id="NEW45608.1"/>
    </source>
</evidence>
<feature type="domain" description="Metallo-beta-lactamase" evidence="1">
    <location>
        <begin position="64"/>
        <end position="182"/>
    </location>
</feature>